<dbReference type="InterPro" id="IPR036034">
    <property type="entry name" value="PDZ_sf"/>
</dbReference>
<dbReference type="SUPFAM" id="SSF50494">
    <property type="entry name" value="Trypsin-like serine proteases"/>
    <property type="match status" value="1"/>
</dbReference>
<sequence length="634" mass="67731">MALLAPSTVGAPSYSSRSPRTNCHTNICQCRQAARWSGQSLHEPVAVAAIAVASLLASTAGSRSKRWRCLPSSSAAAFARAHGQQRPASIRLKSVSSIAAEASVETTVAPVSAAVVKIFVTRQRASLAVPWQTQQVESTSGSGTFIMRHGTGTTTPSSDPPAQGVQPQYWDLVDVAEAVSGSHGDLVLTAAHVIADARDIRVQLPGSTGASPDKYVARVVAVAHSCDLALLEVMDSQCFEGTEPMRLFGPKEVLSVQSRVQVMGFPVGGDYLSITEGVLSRVEVVDYSHSRRPGLALTVDAAINAGNSGGPVVDPLSGRMVAVAHQKVVAMGVENQGHAVPPCLIWRFLYGATRGFPSDMPSLGVFLQTLESPSHRESLGLEESESGVLIKEINLGPGDPPSELLPGDVLLQVGDFKVNNFGAVRLLGHRVALSAVQDLFYVGDAARLVVRRQGNIQELKATLRRASYLVPRCLYGGGNTVESEFFIFAGLVFVPLTADFLEQAWPNAQDRPPHLMDLFYRGTVSPTQRQVVVLLSILADDVNTGHGSGYVGAPVVDRVAGQTVADLKEFAACLRKTVKERSFVEIDFTMSVGPYTMVLKSCDIDEADIRIRELYQLPSLASRSFQKPIPSASP</sequence>
<dbReference type="Pfam" id="PF13365">
    <property type="entry name" value="Trypsin_2"/>
    <property type="match status" value="1"/>
</dbReference>
<evidence type="ECO:0000313" key="8">
    <source>
        <dbReference type="Proteomes" id="UP000654075"/>
    </source>
</evidence>
<evidence type="ECO:0000256" key="5">
    <source>
        <dbReference type="SAM" id="MobiDB-lite"/>
    </source>
</evidence>
<dbReference type="Gene3D" id="2.40.10.10">
    <property type="entry name" value="Trypsin-like serine proteases"/>
    <property type="match status" value="2"/>
</dbReference>
<evidence type="ECO:0000256" key="3">
    <source>
        <dbReference type="ARBA" id="ARBA00022801"/>
    </source>
</evidence>
<evidence type="ECO:0000256" key="1">
    <source>
        <dbReference type="ARBA" id="ARBA00010541"/>
    </source>
</evidence>
<evidence type="ECO:0000256" key="2">
    <source>
        <dbReference type="ARBA" id="ARBA00022670"/>
    </source>
</evidence>
<dbReference type="EMBL" id="CAJNNV010016043">
    <property type="protein sequence ID" value="CAE8604090.1"/>
    <property type="molecule type" value="Genomic_DNA"/>
</dbReference>
<name>A0A813F100_POLGL</name>
<dbReference type="Gene3D" id="3.20.190.20">
    <property type="match status" value="1"/>
</dbReference>
<keyword evidence="3" id="KW-0378">Hydrolase</keyword>
<keyword evidence="8" id="KW-1185">Reference proteome</keyword>
<dbReference type="GO" id="GO:0006508">
    <property type="term" value="P:proteolysis"/>
    <property type="evidence" value="ECO:0007669"/>
    <property type="project" value="UniProtKB-KW"/>
</dbReference>
<keyword evidence="2" id="KW-0645">Protease</keyword>
<feature type="region of interest" description="Disordered" evidence="5">
    <location>
        <begin position="1"/>
        <end position="21"/>
    </location>
</feature>
<protein>
    <recommendedName>
        <fullName evidence="6">Protease Do-like PDZ domain-containing protein</fullName>
    </recommendedName>
</protein>
<dbReference type="AlphaFoldDB" id="A0A813F100"/>
<dbReference type="InterPro" id="IPR043504">
    <property type="entry name" value="Peptidase_S1_PA_chymotrypsin"/>
</dbReference>
<dbReference type="PANTHER" id="PTHR45980:SF9">
    <property type="entry name" value="PROTEASE DO-LIKE 10, MITOCHONDRIAL-RELATED"/>
    <property type="match status" value="1"/>
</dbReference>
<comment type="similarity">
    <text evidence="1">Belongs to the peptidase S1C family.</text>
</comment>
<reference evidence="7" key="1">
    <citation type="submission" date="2021-02" db="EMBL/GenBank/DDBJ databases">
        <authorList>
            <person name="Dougan E. K."/>
            <person name="Rhodes N."/>
            <person name="Thang M."/>
            <person name="Chan C."/>
        </authorList>
    </citation>
    <scope>NUCLEOTIDE SEQUENCE</scope>
</reference>
<organism evidence="7 8">
    <name type="scientific">Polarella glacialis</name>
    <name type="common">Dinoflagellate</name>
    <dbReference type="NCBI Taxonomy" id="89957"/>
    <lineage>
        <taxon>Eukaryota</taxon>
        <taxon>Sar</taxon>
        <taxon>Alveolata</taxon>
        <taxon>Dinophyceae</taxon>
        <taxon>Suessiales</taxon>
        <taxon>Suessiaceae</taxon>
        <taxon>Polarella</taxon>
    </lineage>
</organism>
<keyword evidence="4" id="KW-0720">Serine protease</keyword>
<accession>A0A813F100</accession>
<evidence type="ECO:0000313" key="7">
    <source>
        <dbReference type="EMBL" id="CAE8604090.1"/>
    </source>
</evidence>
<dbReference type="PRINTS" id="PR00834">
    <property type="entry name" value="PROTEASES2C"/>
</dbReference>
<dbReference type="Gene3D" id="2.30.42.10">
    <property type="match status" value="1"/>
</dbReference>
<comment type="caution">
    <text evidence="7">The sequence shown here is derived from an EMBL/GenBank/DDBJ whole genome shotgun (WGS) entry which is preliminary data.</text>
</comment>
<evidence type="ECO:0000259" key="6">
    <source>
        <dbReference type="Pfam" id="PF17815"/>
    </source>
</evidence>
<proteinExistence type="inferred from homology"/>
<dbReference type="Proteomes" id="UP000654075">
    <property type="component" value="Unassembled WGS sequence"/>
</dbReference>
<dbReference type="OrthoDB" id="435873at2759"/>
<dbReference type="PANTHER" id="PTHR45980">
    <property type="match status" value="1"/>
</dbReference>
<dbReference type="InterPro" id="IPR046449">
    <property type="entry name" value="DEGP_PDZ_sf"/>
</dbReference>
<gene>
    <name evidence="7" type="ORF">PGLA1383_LOCUS22277</name>
</gene>
<dbReference type="InterPro" id="IPR001940">
    <property type="entry name" value="Peptidase_S1C"/>
</dbReference>
<dbReference type="InterPro" id="IPR009003">
    <property type="entry name" value="Peptidase_S1_PA"/>
</dbReference>
<dbReference type="GO" id="GO:0004252">
    <property type="term" value="F:serine-type endopeptidase activity"/>
    <property type="evidence" value="ECO:0007669"/>
    <property type="project" value="InterPro"/>
</dbReference>
<dbReference type="Pfam" id="PF17815">
    <property type="entry name" value="PDZ_3"/>
    <property type="match status" value="1"/>
</dbReference>
<evidence type="ECO:0000256" key="4">
    <source>
        <dbReference type="ARBA" id="ARBA00022825"/>
    </source>
</evidence>
<feature type="domain" description="Protease Do-like PDZ" evidence="6">
    <location>
        <begin position="483"/>
        <end position="622"/>
    </location>
</feature>
<dbReference type="SUPFAM" id="SSF50156">
    <property type="entry name" value="PDZ domain-like"/>
    <property type="match status" value="1"/>
</dbReference>
<dbReference type="InterPro" id="IPR041517">
    <property type="entry name" value="DEGP_PDZ"/>
</dbReference>